<protein>
    <submittedName>
        <fullName evidence="4">mTERF protein</fullName>
    </submittedName>
</protein>
<dbReference type="Pfam" id="PF02536">
    <property type="entry name" value="mTERF"/>
    <property type="match status" value="1"/>
</dbReference>
<comment type="similarity">
    <text evidence="1">Belongs to the mTERF family.</text>
</comment>
<dbReference type="Proteomes" id="UP000634136">
    <property type="component" value="Unassembled WGS sequence"/>
</dbReference>
<dbReference type="InterPro" id="IPR003690">
    <property type="entry name" value="MTERF"/>
</dbReference>
<dbReference type="OrthoDB" id="637682at2759"/>
<sequence length="273" mass="31202">MLSCAPHTRVLPKFEFLLSKGASRSDIVIMTNRSPRFLDRSLEDHIIPTYQLLKGIFISDKATVNSIKRYPALLYESRIVINVNFLLENGVARSNIAYLLGRSSVPLSSPDIVMGAVEELKGLGFNPLTSPFSRAFAAKLGVSKSQWDAKVDAYKKWGWSEEALLEAFRKYPNCMLVSKDKIDAVMGFWVNHLGWDPLTLLKGPKIFEYSLKNRIIPRALVLQFLYSKGLRNKKASLVMPFFILEKQFLENFVTCFKEHDCQLLKIYEEKKNI</sequence>
<evidence type="ECO:0000256" key="1">
    <source>
        <dbReference type="ARBA" id="ARBA00007692"/>
    </source>
</evidence>
<keyword evidence="2" id="KW-0805">Transcription regulation</keyword>
<keyword evidence="2" id="KW-0804">Transcription</keyword>
<keyword evidence="5" id="KW-1185">Reference proteome</keyword>
<dbReference type="SMART" id="SM00733">
    <property type="entry name" value="Mterf"/>
    <property type="match status" value="4"/>
</dbReference>
<evidence type="ECO:0000313" key="4">
    <source>
        <dbReference type="EMBL" id="KAF7837839.1"/>
    </source>
</evidence>
<dbReference type="PANTHER" id="PTHR13068:SF166">
    <property type="entry name" value="TRANSCRIPTION TERMINATION FACTOR MTERF15, MITOCHONDRIAL-LIKE"/>
    <property type="match status" value="1"/>
</dbReference>
<comment type="caution">
    <text evidence="4">The sequence shown here is derived from an EMBL/GenBank/DDBJ whole genome shotgun (WGS) entry which is preliminary data.</text>
</comment>
<name>A0A835CCV9_9FABA</name>
<dbReference type="InterPro" id="IPR038538">
    <property type="entry name" value="MTERF_sf"/>
</dbReference>
<dbReference type="EMBL" id="JAAIUW010000003">
    <property type="protein sequence ID" value="KAF7837839.1"/>
    <property type="molecule type" value="Genomic_DNA"/>
</dbReference>
<dbReference type="PANTHER" id="PTHR13068">
    <property type="entry name" value="CGI-12 PROTEIN-RELATED"/>
    <property type="match status" value="1"/>
</dbReference>
<dbReference type="AlphaFoldDB" id="A0A835CCV9"/>
<dbReference type="FunFam" id="1.25.70.10:FF:000001">
    <property type="entry name" value="Mitochondrial transcription termination factor-like"/>
    <property type="match status" value="1"/>
</dbReference>
<keyword evidence="2" id="KW-0806">Transcription termination</keyword>
<dbReference type="GO" id="GO:0006353">
    <property type="term" value="P:DNA-templated transcription termination"/>
    <property type="evidence" value="ECO:0007669"/>
    <property type="project" value="UniProtKB-KW"/>
</dbReference>
<dbReference type="GO" id="GO:0003676">
    <property type="term" value="F:nucleic acid binding"/>
    <property type="evidence" value="ECO:0007669"/>
    <property type="project" value="InterPro"/>
</dbReference>
<evidence type="ECO:0000313" key="5">
    <source>
        <dbReference type="Proteomes" id="UP000634136"/>
    </source>
</evidence>
<reference evidence="4" key="1">
    <citation type="submission" date="2020-09" db="EMBL/GenBank/DDBJ databases">
        <title>Genome-Enabled Discovery of Anthraquinone Biosynthesis in Senna tora.</title>
        <authorList>
            <person name="Kang S.-H."/>
            <person name="Pandey R.P."/>
            <person name="Lee C.-M."/>
            <person name="Sim J.-S."/>
            <person name="Jeong J.-T."/>
            <person name="Choi B.-S."/>
            <person name="Jung M."/>
            <person name="Ginzburg D."/>
            <person name="Zhao K."/>
            <person name="Won S.Y."/>
            <person name="Oh T.-J."/>
            <person name="Yu Y."/>
            <person name="Kim N.-H."/>
            <person name="Lee O.R."/>
            <person name="Lee T.-H."/>
            <person name="Bashyal P."/>
            <person name="Kim T.-S."/>
            <person name="Lee W.-H."/>
            <person name="Kawkins C."/>
            <person name="Kim C.-K."/>
            <person name="Kim J.S."/>
            <person name="Ahn B.O."/>
            <person name="Rhee S.Y."/>
            <person name="Sohng J.K."/>
        </authorList>
    </citation>
    <scope>NUCLEOTIDE SEQUENCE</scope>
    <source>
        <tissue evidence="4">Leaf</tissue>
    </source>
</reference>
<keyword evidence="3" id="KW-0809">Transit peptide</keyword>
<accession>A0A835CCV9</accession>
<organism evidence="4 5">
    <name type="scientific">Senna tora</name>
    <dbReference type="NCBI Taxonomy" id="362788"/>
    <lineage>
        <taxon>Eukaryota</taxon>
        <taxon>Viridiplantae</taxon>
        <taxon>Streptophyta</taxon>
        <taxon>Embryophyta</taxon>
        <taxon>Tracheophyta</taxon>
        <taxon>Spermatophyta</taxon>
        <taxon>Magnoliopsida</taxon>
        <taxon>eudicotyledons</taxon>
        <taxon>Gunneridae</taxon>
        <taxon>Pentapetalae</taxon>
        <taxon>rosids</taxon>
        <taxon>fabids</taxon>
        <taxon>Fabales</taxon>
        <taxon>Fabaceae</taxon>
        <taxon>Caesalpinioideae</taxon>
        <taxon>Cassia clade</taxon>
        <taxon>Senna</taxon>
    </lineage>
</organism>
<evidence type="ECO:0000256" key="3">
    <source>
        <dbReference type="ARBA" id="ARBA00022946"/>
    </source>
</evidence>
<evidence type="ECO:0000256" key="2">
    <source>
        <dbReference type="ARBA" id="ARBA00022472"/>
    </source>
</evidence>
<gene>
    <name evidence="4" type="ORF">G2W53_006321</name>
</gene>
<proteinExistence type="inferred from homology"/>
<dbReference type="Gene3D" id="1.25.70.10">
    <property type="entry name" value="Transcription termination factor 3, mitochondrial"/>
    <property type="match status" value="1"/>
</dbReference>